<dbReference type="InterPro" id="IPR045584">
    <property type="entry name" value="Pilin-like"/>
</dbReference>
<dbReference type="Gene3D" id="3.30.700.10">
    <property type="entry name" value="Glycoprotein, Type 4 Pilin"/>
    <property type="match status" value="1"/>
</dbReference>
<feature type="transmembrane region" description="Helical" evidence="6">
    <location>
        <begin position="12"/>
        <end position="31"/>
    </location>
</feature>
<dbReference type="Pfam" id="PF07963">
    <property type="entry name" value="N_methyl"/>
    <property type="match status" value="1"/>
</dbReference>
<evidence type="ECO:0000256" key="4">
    <source>
        <dbReference type="ARBA" id="ARBA00022989"/>
    </source>
</evidence>
<protein>
    <recommendedName>
        <fullName evidence="9">Prepilin-type N-terminal cleavage/methylation domain-containing protein</fullName>
    </recommendedName>
</protein>
<evidence type="ECO:0000313" key="8">
    <source>
        <dbReference type="Proteomes" id="UP000250918"/>
    </source>
</evidence>
<dbReference type="PANTHER" id="PTHR30093">
    <property type="entry name" value="GENERAL SECRETION PATHWAY PROTEIN G"/>
    <property type="match status" value="1"/>
</dbReference>
<proteinExistence type="predicted"/>
<evidence type="ECO:0008006" key="9">
    <source>
        <dbReference type="Google" id="ProtNLM"/>
    </source>
</evidence>
<evidence type="ECO:0000256" key="6">
    <source>
        <dbReference type="SAM" id="Phobius"/>
    </source>
</evidence>
<comment type="subcellular location">
    <subcellularLocation>
        <location evidence="1">Membrane</location>
        <topology evidence="1">Single-pass membrane protein</topology>
    </subcellularLocation>
</comment>
<comment type="caution">
    <text evidence="7">The sequence shown here is derived from an EMBL/GenBank/DDBJ whole genome shotgun (WGS) entry which is preliminary data.</text>
</comment>
<dbReference type="Proteomes" id="UP000250918">
    <property type="component" value="Unassembled WGS sequence"/>
</dbReference>
<dbReference type="AlphaFoldDB" id="A0A855WX77"/>
<gene>
    <name evidence="7" type="ORF">C3F09_10910</name>
</gene>
<sequence length="142" mass="15413">MASRIRARSGFTLIELMIVVVIIGILAAMALPRFMKAGVKTKQSEAKLILKQIYVNQHTYRQQSAVNSYYNPVGPASAAAPNTLHPIWVDIEPTAKYVYTVVANGTAFTATATANLDDDGTIDTWVIDQDGILANTVDDVNT</sequence>
<dbReference type="EMBL" id="PQAP01000187">
    <property type="protein sequence ID" value="PWB68862.1"/>
    <property type="molecule type" value="Genomic_DNA"/>
</dbReference>
<keyword evidence="3 6" id="KW-0812">Transmembrane</keyword>
<dbReference type="NCBIfam" id="TIGR02532">
    <property type="entry name" value="IV_pilin_GFxxxE"/>
    <property type="match status" value="1"/>
</dbReference>
<keyword evidence="2" id="KW-0488">Methylation</keyword>
<name>A0A855WX77_9BACT</name>
<keyword evidence="5 6" id="KW-0472">Membrane</keyword>
<evidence type="ECO:0000256" key="3">
    <source>
        <dbReference type="ARBA" id="ARBA00022692"/>
    </source>
</evidence>
<organism evidence="7 8">
    <name type="scientific">candidate division GN15 bacterium</name>
    <dbReference type="NCBI Taxonomy" id="2072418"/>
    <lineage>
        <taxon>Bacteria</taxon>
        <taxon>candidate division GN15</taxon>
    </lineage>
</organism>
<evidence type="ECO:0000313" key="7">
    <source>
        <dbReference type="EMBL" id="PWB68862.1"/>
    </source>
</evidence>
<dbReference type="GO" id="GO:0016020">
    <property type="term" value="C:membrane"/>
    <property type="evidence" value="ECO:0007669"/>
    <property type="project" value="UniProtKB-SubCell"/>
</dbReference>
<dbReference type="PANTHER" id="PTHR30093:SF44">
    <property type="entry name" value="TYPE II SECRETION SYSTEM CORE PROTEIN G"/>
    <property type="match status" value="1"/>
</dbReference>
<evidence type="ECO:0000256" key="2">
    <source>
        <dbReference type="ARBA" id="ARBA00022481"/>
    </source>
</evidence>
<evidence type="ECO:0000256" key="1">
    <source>
        <dbReference type="ARBA" id="ARBA00004167"/>
    </source>
</evidence>
<accession>A0A855WX77</accession>
<evidence type="ECO:0000256" key="5">
    <source>
        <dbReference type="ARBA" id="ARBA00023136"/>
    </source>
</evidence>
<reference evidence="7 8" key="1">
    <citation type="journal article" date="2018" name="ISME J.">
        <title>A methanotrophic archaeon couples anaerobic oxidation of methane to Fe(III) reduction.</title>
        <authorList>
            <person name="Cai C."/>
            <person name="Leu A.O."/>
            <person name="Xie G.J."/>
            <person name="Guo J."/>
            <person name="Feng Y."/>
            <person name="Zhao J.X."/>
            <person name="Tyson G.W."/>
            <person name="Yuan Z."/>
            <person name="Hu S."/>
        </authorList>
    </citation>
    <scope>NUCLEOTIDE SEQUENCE [LARGE SCALE GENOMIC DNA]</scope>
    <source>
        <strain evidence="7">FeB_12</strain>
    </source>
</reference>
<dbReference type="InterPro" id="IPR012902">
    <property type="entry name" value="N_methyl_site"/>
</dbReference>
<dbReference type="SUPFAM" id="SSF54523">
    <property type="entry name" value="Pili subunits"/>
    <property type="match status" value="1"/>
</dbReference>
<dbReference type="PROSITE" id="PS00409">
    <property type="entry name" value="PROKAR_NTER_METHYL"/>
    <property type="match status" value="1"/>
</dbReference>
<keyword evidence="4 6" id="KW-1133">Transmembrane helix</keyword>